<evidence type="ECO:0000259" key="1">
    <source>
        <dbReference type="Pfam" id="PF12680"/>
    </source>
</evidence>
<reference evidence="2 3" key="1">
    <citation type="submission" date="2020-08" db="EMBL/GenBank/DDBJ databases">
        <title>Genomic Encyclopedia of Type Strains, Phase IV (KMG-IV): sequencing the most valuable type-strain genomes for metagenomic binning, comparative biology and taxonomic classification.</title>
        <authorList>
            <person name="Goeker M."/>
        </authorList>
    </citation>
    <scope>NUCLEOTIDE SEQUENCE [LARGE SCALE GENOMIC DNA]</scope>
    <source>
        <strain evidence="2 3">DSM 29007</strain>
    </source>
</reference>
<name>A0A841H359_9BACT</name>
<keyword evidence="3" id="KW-1185">Reference proteome</keyword>
<organism evidence="2 3">
    <name type="scientific">Longimicrobium terrae</name>
    <dbReference type="NCBI Taxonomy" id="1639882"/>
    <lineage>
        <taxon>Bacteria</taxon>
        <taxon>Pseudomonadati</taxon>
        <taxon>Gemmatimonadota</taxon>
        <taxon>Longimicrobiia</taxon>
        <taxon>Longimicrobiales</taxon>
        <taxon>Longimicrobiaceae</taxon>
        <taxon>Longimicrobium</taxon>
    </lineage>
</organism>
<dbReference type="Gene3D" id="3.10.450.50">
    <property type="match status" value="1"/>
</dbReference>
<dbReference type="EMBL" id="JACHIA010000015">
    <property type="protein sequence ID" value="MBB6072392.1"/>
    <property type="molecule type" value="Genomic_DNA"/>
</dbReference>
<feature type="domain" description="SnoaL-like" evidence="1">
    <location>
        <begin position="30"/>
        <end position="134"/>
    </location>
</feature>
<comment type="caution">
    <text evidence="2">The sequence shown here is derived from an EMBL/GenBank/DDBJ whole genome shotgun (WGS) entry which is preliminary data.</text>
</comment>
<dbReference type="Proteomes" id="UP000582837">
    <property type="component" value="Unassembled WGS sequence"/>
</dbReference>
<dbReference type="InterPro" id="IPR032710">
    <property type="entry name" value="NTF2-like_dom_sf"/>
</dbReference>
<proteinExistence type="predicted"/>
<dbReference type="SUPFAM" id="SSF54427">
    <property type="entry name" value="NTF2-like"/>
    <property type="match status" value="1"/>
</dbReference>
<sequence>MLATDSISLAGVARPPATSAADSDAAIGLIRALYDAFGRGDILDVFSTLTQDVVIEQTTELPWGGTWRGMDDAREFFLRLMQRVDSRVEVQEVFAAGSRVIVIGRTRGMARRTGTAFDVRVVHVFELRGGKVSRFETYVDTPAMQAVL</sequence>
<dbReference type="RefSeq" id="WP_170038406.1">
    <property type="nucleotide sequence ID" value="NZ_JACHIA010000015.1"/>
</dbReference>
<protein>
    <recommendedName>
        <fullName evidence="1">SnoaL-like domain-containing protein</fullName>
    </recommendedName>
</protein>
<evidence type="ECO:0000313" key="3">
    <source>
        <dbReference type="Proteomes" id="UP000582837"/>
    </source>
</evidence>
<dbReference type="PANTHER" id="PTHR41252:SF1">
    <property type="entry name" value="BLR2505 PROTEIN"/>
    <property type="match status" value="1"/>
</dbReference>
<dbReference type="Pfam" id="PF12680">
    <property type="entry name" value="SnoaL_2"/>
    <property type="match status" value="1"/>
</dbReference>
<dbReference type="AlphaFoldDB" id="A0A841H359"/>
<accession>A0A841H359</accession>
<gene>
    <name evidence="2" type="ORF">HNQ61_004054</name>
</gene>
<dbReference type="PANTHER" id="PTHR41252">
    <property type="entry name" value="BLR2505 PROTEIN"/>
    <property type="match status" value="1"/>
</dbReference>
<dbReference type="InterPro" id="IPR037401">
    <property type="entry name" value="SnoaL-like"/>
</dbReference>
<evidence type="ECO:0000313" key="2">
    <source>
        <dbReference type="EMBL" id="MBB6072392.1"/>
    </source>
</evidence>